<dbReference type="Proteomes" id="UP000242699">
    <property type="component" value="Unassembled WGS sequence"/>
</dbReference>
<comment type="caution">
    <text evidence="2">The sequence shown here is derived from an EMBL/GenBank/DDBJ whole genome shotgun (WGS) entry which is preliminary data.</text>
</comment>
<evidence type="ECO:0000313" key="2">
    <source>
        <dbReference type="EMBL" id="PSR29356.1"/>
    </source>
</evidence>
<proteinExistence type="predicted"/>
<gene>
    <name evidence="2" type="ORF">C7B43_08410</name>
</gene>
<evidence type="ECO:0000259" key="1">
    <source>
        <dbReference type="PROSITE" id="PS50965"/>
    </source>
</evidence>
<dbReference type="PROSITE" id="PS50965">
    <property type="entry name" value="NERD"/>
    <property type="match status" value="1"/>
</dbReference>
<name>A0A2T2X4H4_9FIRM</name>
<dbReference type="InterPro" id="IPR011528">
    <property type="entry name" value="NERD"/>
</dbReference>
<dbReference type="EMBL" id="PXYT01000016">
    <property type="protein sequence ID" value="PSR29356.1"/>
    <property type="molecule type" value="Genomic_DNA"/>
</dbReference>
<dbReference type="Pfam" id="PF08378">
    <property type="entry name" value="NERD"/>
    <property type="match status" value="1"/>
</dbReference>
<dbReference type="AlphaFoldDB" id="A0A2T2X4H4"/>
<organism evidence="2 3">
    <name type="scientific">Sulfobacillus benefaciens</name>
    <dbReference type="NCBI Taxonomy" id="453960"/>
    <lineage>
        <taxon>Bacteria</taxon>
        <taxon>Bacillati</taxon>
        <taxon>Bacillota</taxon>
        <taxon>Clostridia</taxon>
        <taxon>Eubacteriales</taxon>
        <taxon>Clostridiales Family XVII. Incertae Sedis</taxon>
        <taxon>Sulfobacillus</taxon>
    </lineage>
</organism>
<feature type="domain" description="NERD" evidence="1">
    <location>
        <begin position="29"/>
        <end position="148"/>
    </location>
</feature>
<accession>A0A2T2X4H4</accession>
<sequence length="274" mass="30880">MEIALAGTLILIAIVVVLLALRPPSAYVRGKQGQFIVQGALRLLDPLQYDIFHDIVVPCASTASGGCQIDHVVVGPGAIFVIETTNIQGALHGKRKDMYWTHVIGIQKRRIYSPHRQNAVHIKTLRRNFPDLPKDVWFSVIAVPNSLRLYVEEISGAHIVQFSHLSEFITRANSHIGQPLSAAQREHVIRTLIRWKRRRSIARWWIWKRLRHHKRDLGNSLEVASGRCPVCGSVLEVVRDDHGSKMICTQSSCTFSTTVLAITALRQPKDRTKT</sequence>
<protein>
    <recommendedName>
        <fullName evidence="1">NERD domain-containing protein</fullName>
    </recommendedName>
</protein>
<reference evidence="2 3" key="1">
    <citation type="journal article" date="2014" name="BMC Genomics">
        <title>Comparison of environmental and isolate Sulfobacillus genomes reveals diverse carbon, sulfur, nitrogen, and hydrogen metabolisms.</title>
        <authorList>
            <person name="Justice N.B."/>
            <person name="Norman A."/>
            <person name="Brown C.T."/>
            <person name="Singh A."/>
            <person name="Thomas B.C."/>
            <person name="Banfield J.F."/>
        </authorList>
    </citation>
    <scope>NUCLEOTIDE SEQUENCE [LARGE SCALE GENOMIC DNA]</scope>
    <source>
        <strain evidence="2">AMDSBA1</strain>
    </source>
</reference>
<evidence type="ECO:0000313" key="3">
    <source>
        <dbReference type="Proteomes" id="UP000242699"/>
    </source>
</evidence>